<dbReference type="Proteomes" id="UP000730618">
    <property type="component" value="Unassembled WGS sequence"/>
</dbReference>
<dbReference type="Pfam" id="PF12833">
    <property type="entry name" value="HTH_18"/>
    <property type="match status" value="1"/>
</dbReference>
<proteinExistence type="predicted"/>
<dbReference type="RefSeq" id="WP_218101927.1">
    <property type="nucleotide sequence ID" value="NZ_CAJVCE010000022.1"/>
</dbReference>
<organism evidence="2 3">
    <name type="scientific">Paenibacillus allorhizosphaerae</name>
    <dbReference type="NCBI Taxonomy" id="2849866"/>
    <lineage>
        <taxon>Bacteria</taxon>
        <taxon>Bacillati</taxon>
        <taxon>Bacillota</taxon>
        <taxon>Bacilli</taxon>
        <taxon>Bacillales</taxon>
        <taxon>Paenibacillaceae</taxon>
        <taxon>Paenibacillus</taxon>
    </lineage>
</organism>
<comment type="caution">
    <text evidence="2">The sequence shown here is derived from an EMBL/GenBank/DDBJ whole genome shotgun (WGS) entry which is preliminary data.</text>
</comment>
<gene>
    <name evidence="2" type="ORF">PAECIP111802_05718</name>
</gene>
<dbReference type="PROSITE" id="PS01124">
    <property type="entry name" value="HTH_ARAC_FAMILY_2"/>
    <property type="match status" value="1"/>
</dbReference>
<evidence type="ECO:0000313" key="3">
    <source>
        <dbReference type="Proteomes" id="UP000730618"/>
    </source>
</evidence>
<reference evidence="2 3" key="1">
    <citation type="submission" date="2021-06" db="EMBL/GenBank/DDBJ databases">
        <authorList>
            <person name="Criscuolo A."/>
        </authorList>
    </citation>
    <scope>NUCLEOTIDE SEQUENCE [LARGE SCALE GENOMIC DNA]</scope>
    <source>
        <strain evidence="3">CIP 111802</strain>
    </source>
</reference>
<keyword evidence="3" id="KW-1185">Reference proteome</keyword>
<name>A0ABN7TSM4_9BACL</name>
<dbReference type="EMBL" id="CAJVCE010000022">
    <property type="protein sequence ID" value="CAG7654260.1"/>
    <property type="molecule type" value="Genomic_DNA"/>
</dbReference>
<feature type="domain" description="HTH araC/xylS-type" evidence="1">
    <location>
        <begin position="18"/>
        <end position="58"/>
    </location>
</feature>
<accession>A0ABN7TSM4</accession>
<dbReference type="InterPro" id="IPR018060">
    <property type="entry name" value="HTH_AraC"/>
</dbReference>
<evidence type="ECO:0000259" key="1">
    <source>
        <dbReference type="PROSITE" id="PS01124"/>
    </source>
</evidence>
<protein>
    <recommendedName>
        <fullName evidence="1">HTH araC/xylS-type domain-containing protein</fullName>
    </recommendedName>
</protein>
<evidence type="ECO:0000313" key="2">
    <source>
        <dbReference type="EMBL" id="CAG7654260.1"/>
    </source>
</evidence>
<sequence length="73" mass="8715">MGFLIIFRAIEPQKFIPDYLSEYRMKMAKKWLVETDMKIAEIVEKLKYNTPANFIRYFASWKAVPRPVPGKLF</sequence>